<evidence type="ECO:0000313" key="8">
    <source>
        <dbReference type="Proteomes" id="UP000586918"/>
    </source>
</evidence>
<protein>
    <submittedName>
        <fullName evidence="7">Thermonuclease family protein</fullName>
    </submittedName>
</protein>
<reference evidence="7 8" key="1">
    <citation type="submission" date="2020-04" db="EMBL/GenBank/DDBJ databases">
        <authorList>
            <person name="Klaysubun C."/>
            <person name="Duangmal K."/>
            <person name="Lipun K."/>
        </authorList>
    </citation>
    <scope>NUCLEOTIDE SEQUENCE [LARGE SCALE GENOMIC DNA]</scope>
    <source>
        <strain evidence="7 8">DSM 45300</strain>
    </source>
</reference>
<sequence length="286" mass="29274">MRKLIVPVVGALALIMGAAGGCGGAGLSGDDEPAAPAAAVAAAAPALTVTSIVDGDTVDLSDGRRVRLLGVDTPERGECGSEQASAFARSTLLNRPVVVSPDPTQDDTDSYGRALLYISVDGRDYSVAVTGAGWAEHYIFDNNPVLKAPTIEAAQAGAQRQRLGIWGLPHCTTPAPPSATPAPTSEQARPADTDDNVRRPAPVRAPVTAPAPEPEPAPAPKPAPKPEPKPAPEPARESGCHPSYVPCIPDGPDLDCGDIGHSVKVVGPDAYRLDADDDGTGCDSYS</sequence>
<dbReference type="InterPro" id="IPR035437">
    <property type="entry name" value="SNase_OB-fold_sf"/>
</dbReference>
<comment type="caution">
    <text evidence="7">The sequence shown here is derived from an EMBL/GenBank/DDBJ whole genome shotgun (WGS) entry which is preliminary data.</text>
</comment>
<dbReference type="SUPFAM" id="SSF50199">
    <property type="entry name" value="Staphylococcal nuclease"/>
    <property type="match status" value="1"/>
</dbReference>
<proteinExistence type="predicted"/>
<dbReference type="PANTHER" id="PTHR12302:SF3">
    <property type="entry name" value="SERINE_THREONINE-PROTEIN KINASE 31"/>
    <property type="match status" value="1"/>
</dbReference>
<dbReference type="PROSITE" id="PS51257">
    <property type="entry name" value="PROKAR_LIPOPROTEIN"/>
    <property type="match status" value="1"/>
</dbReference>
<keyword evidence="2" id="KW-0255">Endonuclease</keyword>
<gene>
    <name evidence="7" type="ORF">HF519_10875</name>
</gene>
<evidence type="ECO:0000256" key="3">
    <source>
        <dbReference type="ARBA" id="ARBA00022801"/>
    </source>
</evidence>
<evidence type="ECO:0000256" key="4">
    <source>
        <dbReference type="SAM" id="MobiDB-lite"/>
    </source>
</evidence>
<evidence type="ECO:0000313" key="7">
    <source>
        <dbReference type="EMBL" id="NMH92062.1"/>
    </source>
</evidence>
<evidence type="ECO:0000259" key="6">
    <source>
        <dbReference type="PROSITE" id="PS50830"/>
    </source>
</evidence>
<feature type="signal peptide" evidence="5">
    <location>
        <begin position="1"/>
        <end position="21"/>
    </location>
</feature>
<dbReference type="RefSeq" id="WP_169412740.1">
    <property type="nucleotide sequence ID" value="NZ_JAAXKZ010000030.1"/>
</dbReference>
<keyword evidence="3" id="KW-0378">Hydrolase</keyword>
<evidence type="ECO:0000256" key="2">
    <source>
        <dbReference type="ARBA" id="ARBA00022759"/>
    </source>
</evidence>
<keyword evidence="1" id="KW-0540">Nuclease</keyword>
<feature type="compositionally biased region" description="Basic and acidic residues" evidence="4">
    <location>
        <begin position="189"/>
        <end position="198"/>
    </location>
</feature>
<dbReference type="EMBL" id="JAAXKZ010000030">
    <property type="protein sequence ID" value="NMH92062.1"/>
    <property type="molecule type" value="Genomic_DNA"/>
</dbReference>
<feature type="compositionally biased region" description="Pro residues" evidence="4">
    <location>
        <begin position="209"/>
        <end position="223"/>
    </location>
</feature>
<feature type="region of interest" description="Disordered" evidence="4">
    <location>
        <begin position="167"/>
        <end position="257"/>
    </location>
</feature>
<dbReference type="GO" id="GO:0004519">
    <property type="term" value="F:endonuclease activity"/>
    <property type="evidence" value="ECO:0007669"/>
    <property type="project" value="UniProtKB-KW"/>
</dbReference>
<feature type="compositionally biased region" description="Low complexity" evidence="4">
    <location>
        <begin position="199"/>
        <end position="208"/>
    </location>
</feature>
<dbReference type="Pfam" id="PF00565">
    <property type="entry name" value="SNase"/>
    <property type="match status" value="1"/>
</dbReference>
<dbReference type="PANTHER" id="PTHR12302">
    <property type="entry name" value="EBNA2 BINDING PROTEIN P100"/>
    <property type="match status" value="1"/>
</dbReference>
<accession>A0A848DHA7</accession>
<dbReference type="InterPro" id="IPR016071">
    <property type="entry name" value="Staphylococal_nuclease_OB-fold"/>
</dbReference>
<dbReference type="Proteomes" id="UP000586918">
    <property type="component" value="Unassembled WGS sequence"/>
</dbReference>
<dbReference type="GO" id="GO:0016787">
    <property type="term" value="F:hydrolase activity"/>
    <property type="evidence" value="ECO:0007669"/>
    <property type="project" value="UniProtKB-KW"/>
</dbReference>
<organism evidence="7 8">
    <name type="scientific">Pseudonocardia bannensis</name>
    <dbReference type="NCBI Taxonomy" id="630973"/>
    <lineage>
        <taxon>Bacteria</taxon>
        <taxon>Bacillati</taxon>
        <taxon>Actinomycetota</taxon>
        <taxon>Actinomycetes</taxon>
        <taxon>Pseudonocardiales</taxon>
        <taxon>Pseudonocardiaceae</taxon>
        <taxon>Pseudonocardia</taxon>
    </lineage>
</organism>
<feature type="chain" id="PRO_5032762644" evidence="5">
    <location>
        <begin position="22"/>
        <end position="286"/>
    </location>
</feature>
<dbReference type="PROSITE" id="PS50830">
    <property type="entry name" value="TNASE_3"/>
    <property type="match status" value="1"/>
</dbReference>
<evidence type="ECO:0000256" key="5">
    <source>
        <dbReference type="SAM" id="SignalP"/>
    </source>
</evidence>
<dbReference type="Gene3D" id="2.40.50.90">
    <property type="match status" value="1"/>
</dbReference>
<name>A0A848DHA7_9PSEU</name>
<feature type="compositionally biased region" description="Basic and acidic residues" evidence="4">
    <location>
        <begin position="224"/>
        <end position="239"/>
    </location>
</feature>
<keyword evidence="5" id="KW-0732">Signal</keyword>
<evidence type="ECO:0000256" key="1">
    <source>
        <dbReference type="ARBA" id="ARBA00022722"/>
    </source>
</evidence>
<keyword evidence="8" id="KW-1185">Reference proteome</keyword>
<dbReference type="AlphaFoldDB" id="A0A848DHA7"/>
<dbReference type="SMART" id="SM00318">
    <property type="entry name" value="SNc"/>
    <property type="match status" value="1"/>
</dbReference>
<feature type="domain" description="TNase-like" evidence="6">
    <location>
        <begin position="43"/>
        <end position="168"/>
    </location>
</feature>